<reference evidence="2 3" key="1">
    <citation type="submission" date="2020-07" db="EMBL/GenBank/DDBJ databases">
        <authorList>
            <person name="Feng X."/>
        </authorList>
    </citation>
    <scope>NUCLEOTIDE SEQUENCE [LARGE SCALE GENOMIC DNA]</scope>
    <source>
        <strain evidence="2 3">JCM31066</strain>
    </source>
</reference>
<evidence type="ECO:0000313" key="3">
    <source>
        <dbReference type="Proteomes" id="UP000546464"/>
    </source>
</evidence>
<dbReference type="EMBL" id="JACHVB010000034">
    <property type="protein sequence ID" value="MBC2594834.1"/>
    <property type="molecule type" value="Genomic_DNA"/>
</dbReference>
<dbReference type="RefSeq" id="WP_185675796.1">
    <property type="nucleotide sequence ID" value="NZ_JACHVB010000034.1"/>
</dbReference>
<proteinExistence type="predicted"/>
<dbReference type="Pfam" id="PF11932">
    <property type="entry name" value="DUF3450"/>
    <property type="match status" value="1"/>
</dbReference>
<gene>
    <name evidence="2" type="ORF">H5P28_11245</name>
</gene>
<feature type="signal peptide" evidence="1">
    <location>
        <begin position="1"/>
        <end position="20"/>
    </location>
</feature>
<dbReference type="Proteomes" id="UP000546464">
    <property type="component" value="Unassembled WGS sequence"/>
</dbReference>
<accession>A0A842HGZ5</accession>
<feature type="chain" id="PRO_5032600242" evidence="1">
    <location>
        <begin position="21"/>
        <end position="254"/>
    </location>
</feature>
<organism evidence="2 3">
    <name type="scientific">Ruficoccus amylovorans</name>
    <dbReference type="NCBI Taxonomy" id="1804625"/>
    <lineage>
        <taxon>Bacteria</taxon>
        <taxon>Pseudomonadati</taxon>
        <taxon>Verrucomicrobiota</taxon>
        <taxon>Opitutia</taxon>
        <taxon>Puniceicoccales</taxon>
        <taxon>Cerasicoccaceae</taxon>
        <taxon>Ruficoccus</taxon>
    </lineage>
</organism>
<keyword evidence="1" id="KW-0732">Signal</keyword>
<evidence type="ECO:0000313" key="2">
    <source>
        <dbReference type="EMBL" id="MBC2594834.1"/>
    </source>
</evidence>
<sequence>MKLKPLLITTLCLAAAPLFAQDESPVKQAKSKLDKWVETQQLISEEKNEWAVEKGILEDTRKLLQDELEMLDTKIEQLESDSTEGDKERDGLLLERVEYMRAQNFLEESVRGLEQKLLTLTPEFPVPLRKSLDTFVVRIPTDPKKANVSLSDRVLNVVGILSQTERFNRDVHLYGETEKMGEGEPRQVWRVYWGLAGAYYVDDQGKLAGIGAVGDEGWTFTPANELAPQLALLRGIKEGTVDAITFIPLPASIQ</sequence>
<name>A0A842HGZ5_9BACT</name>
<dbReference type="AlphaFoldDB" id="A0A842HGZ5"/>
<dbReference type="InterPro" id="IPR016866">
    <property type="entry name" value="UCP028069"/>
</dbReference>
<keyword evidence="3" id="KW-1185">Reference proteome</keyword>
<evidence type="ECO:0000256" key="1">
    <source>
        <dbReference type="SAM" id="SignalP"/>
    </source>
</evidence>
<protein>
    <submittedName>
        <fullName evidence="2">DUF3450 family protein</fullName>
    </submittedName>
</protein>
<comment type="caution">
    <text evidence="2">The sequence shown here is derived from an EMBL/GenBank/DDBJ whole genome shotgun (WGS) entry which is preliminary data.</text>
</comment>